<comment type="similarity">
    <text evidence="1 5">Belongs to the metallo-dependent hydrolases superfamily. NagA family.</text>
</comment>
<dbReference type="InterPro" id="IPR003764">
    <property type="entry name" value="GlcNAc_6-P_deAcase"/>
</dbReference>
<evidence type="ECO:0000256" key="4">
    <source>
        <dbReference type="ARBA" id="ARBA00023277"/>
    </source>
</evidence>
<dbReference type="SUPFAM" id="SSF51338">
    <property type="entry name" value="Composite domain of metallo-dependent hydrolases"/>
    <property type="match status" value="1"/>
</dbReference>
<dbReference type="CDD" id="cd00854">
    <property type="entry name" value="NagA"/>
    <property type="match status" value="1"/>
</dbReference>
<dbReference type="SUPFAM" id="SSF51556">
    <property type="entry name" value="Metallo-dependent hydrolases"/>
    <property type="match status" value="1"/>
</dbReference>
<name>A0ABT0PMR6_9GAMM</name>
<evidence type="ECO:0000259" key="6">
    <source>
        <dbReference type="Pfam" id="PF01979"/>
    </source>
</evidence>
<dbReference type="EC" id="3.5.1.25" evidence="7"/>
<dbReference type="RefSeq" id="WP_249701412.1">
    <property type="nucleotide sequence ID" value="NZ_JAMFLX010000032.1"/>
</dbReference>
<feature type="domain" description="Amidohydrolase-related" evidence="6">
    <location>
        <begin position="67"/>
        <end position="407"/>
    </location>
</feature>
<dbReference type="InterPro" id="IPR006680">
    <property type="entry name" value="Amidohydro-rel"/>
</dbReference>
<evidence type="ECO:0000313" key="8">
    <source>
        <dbReference type="Proteomes" id="UP001203338"/>
    </source>
</evidence>
<dbReference type="NCBIfam" id="TIGR00221">
    <property type="entry name" value="nagA"/>
    <property type="match status" value="1"/>
</dbReference>
<dbReference type="EMBL" id="JAMFLX010000032">
    <property type="protein sequence ID" value="MCL6271768.1"/>
    <property type="molecule type" value="Genomic_DNA"/>
</dbReference>
<dbReference type="PIRSF" id="PIRSF038994">
    <property type="entry name" value="NagA"/>
    <property type="match status" value="1"/>
</dbReference>
<accession>A0ABT0PMR6</accession>
<evidence type="ECO:0000313" key="7">
    <source>
        <dbReference type="EMBL" id="MCL6271768.1"/>
    </source>
</evidence>
<keyword evidence="4 5" id="KW-0119">Carbohydrate metabolism</keyword>
<evidence type="ECO:0000256" key="5">
    <source>
        <dbReference type="PIRNR" id="PIRNR038994"/>
    </source>
</evidence>
<reference evidence="7 8" key="1">
    <citation type="submission" date="2022-05" db="EMBL/GenBank/DDBJ databases">
        <authorList>
            <person name="Park J.-S."/>
        </authorList>
    </citation>
    <scope>NUCLEOTIDE SEQUENCE [LARGE SCALE GENOMIC DNA]</scope>
    <source>
        <strain evidence="7 8">2012CJ34-2</strain>
    </source>
</reference>
<evidence type="ECO:0000256" key="1">
    <source>
        <dbReference type="ARBA" id="ARBA00010716"/>
    </source>
</evidence>
<keyword evidence="2" id="KW-0479">Metal-binding</keyword>
<keyword evidence="3 5" id="KW-0378">Hydrolase</keyword>
<organism evidence="7 8">
    <name type="scientific">Parendozoicomonas callyspongiae</name>
    <dbReference type="NCBI Taxonomy" id="2942213"/>
    <lineage>
        <taxon>Bacteria</taxon>
        <taxon>Pseudomonadati</taxon>
        <taxon>Pseudomonadota</taxon>
        <taxon>Gammaproteobacteria</taxon>
        <taxon>Oceanospirillales</taxon>
        <taxon>Endozoicomonadaceae</taxon>
        <taxon>Parendozoicomonas</taxon>
    </lineage>
</organism>
<evidence type="ECO:0000256" key="2">
    <source>
        <dbReference type="ARBA" id="ARBA00022723"/>
    </source>
</evidence>
<dbReference type="Gene3D" id="3.20.20.140">
    <property type="entry name" value="Metal-dependent hydrolases"/>
    <property type="match status" value="1"/>
</dbReference>
<dbReference type="PANTHER" id="PTHR11113:SF14">
    <property type="entry name" value="N-ACETYLGLUCOSAMINE-6-PHOSPHATE DEACETYLASE"/>
    <property type="match status" value="1"/>
</dbReference>
<comment type="caution">
    <text evidence="7">The sequence shown here is derived from an EMBL/GenBank/DDBJ whole genome shotgun (WGS) entry which is preliminary data.</text>
</comment>
<protein>
    <submittedName>
        <fullName evidence="7">N-acetylglucosamine-6-phosphate deacetylase</fullName>
        <ecNumber evidence="7">3.5.1.25</ecNumber>
    </submittedName>
</protein>
<dbReference type="PANTHER" id="PTHR11113">
    <property type="entry name" value="N-ACETYLGLUCOSAMINE-6-PHOSPHATE DEACETYLASE"/>
    <property type="match status" value="1"/>
</dbReference>
<dbReference type="Pfam" id="PF01979">
    <property type="entry name" value="Amidohydro_1"/>
    <property type="match status" value="1"/>
</dbReference>
<dbReference type="GO" id="GO:0008448">
    <property type="term" value="F:N-acetylglucosamine-6-phosphate deacetylase activity"/>
    <property type="evidence" value="ECO:0007669"/>
    <property type="project" value="UniProtKB-EC"/>
</dbReference>
<sequence>MLICLLVTIASQAADRVCVRASKVLIGKNLEHDRIVIIHNGVIEQVRPWHESLRKKCASLSEVQGVLSPGLIDIHIHGAGGNDVMDAADSPDALSTISKTLLKEGVTTWLPTTTSASPDKLSTVLASIAQYTKNQRDDEARIAGIHMEGPFISKDKSGCHPHDSIMPIDLDLQSKWFRDSQNSIRVVTFAPELKQSDDLIRWCNQNKVVPSIGHTNASEHVIKHAISTGAGLGTHLYNAMSQTKSRDAGAAMSILEHQSLPFEIILDGVHLSEPLVRIAWHLSKKHPDRFILITDAIRAKGLPDSNGTFELGDGIKVKVSGFRAAMADKPNTLAGSVLTLPYAIQTMQRITDCSLAEALIAATYSPAKAIHMQDKIGRLAPGLAADMVLFSDTNQLSVISVWRNGHVINPL</sequence>
<dbReference type="Proteomes" id="UP001203338">
    <property type="component" value="Unassembled WGS sequence"/>
</dbReference>
<gene>
    <name evidence="7" type="primary">nagA</name>
    <name evidence="7" type="ORF">M3P05_17755</name>
</gene>
<dbReference type="InterPro" id="IPR032466">
    <property type="entry name" value="Metal_Hydrolase"/>
</dbReference>
<proteinExistence type="inferred from homology"/>
<dbReference type="Gene3D" id="2.30.40.10">
    <property type="entry name" value="Urease, subunit C, domain 1"/>
    <property type="match status" value="1"/>
</dbReference>
<evidence type="ECO:0000256" key="3">
    <source>
        <dbReference type="ARBA" id="ARBA00022801"/>
    </source>
</evidence>
<dbReference type="InterPro" id="IPR011059">
    <property type="entry name" value="Metal-dep_hydrolase_composite"/>
</dbReference>
<keyword evidence="8" id="KW-1185">Reference proteome</keyword>